<feature type="binding site" evidence="10">
    <location>
        <begin position="520"/>
        <end position="521"/>
    </location>
    <ligand>
        <name>5-methyltetrahydropteroyltri-L-glutamate</name>
        <dbReference type="ChEBI" id="CHEBI:58207"/>
    </ligand>
</feature>
<dbReference type="InterPro" id="IPR013215">
    <property type="entry name" value="Cbl-indep_Met_Synth_N"/>
</dbReference>
<dbReference type="EC" id="2.1.1.14" evidence="10"/>
<dbReference type="HAMAP" id="MF_00172">
    <property type="entry name" value="Meth_synth"/>
    <property type="match status" value="1"/>
</dbReference>
<name>A0ABT3JWG0_9XANT</name>
<evidence type="ECO:0000256" key="5">
    <source>
        <dbReference type="ARBA" id="ARBA00022605"/>
    </source>
</evidence>
<evidence type="ECO:0000256" key="8">
    <source>
        <dbReference type="ARBA" id="ARBA00022833"/>
    </source>
</evidence>
<evidence type="ECO:0000256" key="2">
    <source>
        <dbReference type="ARBA" id="ARBA00004681"/>
    </source>
</evidence>
<proteinExistence type="inferred from homology"/>
<dbReference type="RefSeq" id="WP_265127797.1">
    <property type="nucleotide sequence ID" value="NZ_JAPCHY010000007.1"/>
</dbReference>
<evidence type="ECO:0000256" key="6">
    <source>
        <dbReference type="ARBA" id="ARBA00022679"/>
    </source>
</evidence>
<evidence type="ECO:0000259" key="12">
    <source>
        <dbReference type="Pfam" id="PF08267"/>
    </source>
</evidence>
<evidence type="ECO:0000256" key="9">
    <source>
        <dbReference type="ARBA" id="ARBA00023167"/>
    </source>
</evidence>
<feature type="domain" description="Cobalamin-independent methionine synthase MetE C-terminal/archaeal" evidence="11">
    <location>
        <begin position="431"/>
        <end position="753"/>
    </location>
</feature>
<evidence type="ECO:0000313" key="13">
    <source>
        <dbReference type="EMBL" id="MCW4472816.1"/>
    </source>
</evidence>
<feature type="binding site" evidence="10">
    <location>
        <position position="489"/>
    </location>
    <ligand>
        <name>L-homocysteine</name>
        <dbReference type="ChEBI" id="CHEBI:58199"/>
    </ligand>
</feature>
<dbReference type="Proteomes" id="UP001209922">
    <property type="component" value="Unassembled WGS sequence"/>
</dbReference>
<feature type="binding site" evidence="10">
    <location>
        <position position="604"/>
    </location>
    <ligand>
        <name>L-methionine</name>
        <dbReference type="ChEBI" id="CHEBI:57844"/>
    </ligand>
</feature>
<comment type="catalytic activity">
    <reaction evidence="10">
        <text>5-methyltetrahydropteroyltri-L-glutamate + L-homocysteine = tetrahydropteroyltri-L-glutamate + L-methionine</text>
        <dbReference type="Rhea" id="RHEA:21196"/>
        <dbReference type="ChEBI" id="CHEBI:57844"/>
        <dbReference type="ChEBI" id="CHEBI:58140"/>
        <dbReference type="ChEBI" id="CHEBI:58199"/>
        <dbReference type="ChEBI" id="CHEBI:58207"/>
        <dbReference type="EC" id="2.1.1.14"/>
    </reaction>
</comment>
<dbReference type="CDD" id="cd03311">
    <property type="entry name" value="CIMS_C_terminal_like"/>
    <property type="match status" value="1"/>
</dbReference>
<dbReference type="InterPro" id="IPR002629">
    <property type="entry name" value="Met_Synth_C/arc"/>
</dbReference>
<keyword evidence="6 10" id="KW-0808">Transferase</keyword>
<sequence length="759" mass="84110">MTIVTNLGFPRIGARRELKQALEAFWRGDTDAATLQDVAHELRRKHWRLQAGAGADVVPCNDFSLYDHVLDTAVLFDAIPARYRALADADPLAGYFALARGIQKDGVDLPALEMTKWFDTNYHYLVPELEAGQAFALRGDKPLREYREARALGLQARPVLLGPVSFLLLSKTVDGSDRLALLDRLLWAYAELLGKLQEAGADWVQIDEPCLVLDLDEAARAAYRKAYRLLADVPRPKLLLATYFGALEDNLELAAGLPVDGLHLDLVRGKEQLNEVLTHWPQQRVLSLGLVDGRNIWRANLDDALVLARFARARRSPENLWLAPSCSLLHVPVDLSGEKKLPADLLSWLSFARQKIGELRVLADALDAVPTAEAALADARERVAARRASPRVHRAEVAARLAALDAGASQRASPYPQRRAVQAARLGLPAFPTTTIGSFPQTHEVRQARARYRSGKLGQADYDAFIAAETERCVRIQEQLGLDVLVHGEFERNDMVEYFGEQLDGFAFTGNGWVQSYGSRCVKPPIIYGDVSRPAPMTVRWSRYAQSLTGKPMKGMLTGPVTVLQWSFVRDDQERAQTCRQIALALRDEVADLEAAGIGVIQIDEPALREGLPLRRAAWKAYLEWAVQCFRISAAGARDETQIHTHMCYSEFNDIIEAVAAMDADVISIETSRSRMELLDAFVKFRYPSGIGPGVYDIHSPRVPDPAEMLELLHKARSVLSPEQLWVNPDCGLKTRGWPETRAALAAMVAAAQAMRSAA</sequence>
<dbReference type="SUPFAM" id="SSF51726">
    <property type="entry name" value="UROD/MetE-like"/>
    <property type="match status" value="2"/>
</dbReference>
<gene>
    <name evidence="10 13" type="primary">metE</name>
    <name evidence="13" type="ORF">OK345_09885</name>
</gene>
<comment type="caution">
    <text evidence="13">The sequence shown here is derived from an EMBL/GenBank/DDBJ whole genome shotgun (WGS) entry which is preliminary data.</text>
</comment>
<dbReference type="PIRSF" id="PIRSF000382">
    <property type="entry name" value="MeTrfase_B12_ind"/>
    <property type="match status" value="1"/>
</dbReference>
<comment type="cofactor">
    <cofactor evidence="10">
        <name>Zn(2+)</name>
        <dbReference type="ChEBI" id="CHEBI:29105"/>
    </cofactor>
    <text evidence="10">Binds 1 zinc ion per subunit.</text>
</comment>
<feature type="domain" description="Cobalamin-independent methionine synthase MetE N-terminal" evidence="12">
    <location>
        <begin position="5"/>
        <end position="306"/>
    </location>
</feature>
<feature type="binding site" evidence="10">
    <location>
        <position position="604"/>
    </location>
    <ligand>
        <name>L-homocysteine</name>
        <dbReference type="ChEBI" id="CHEBI:58199"/>
    </ligand>
</feature>
<evidence type="ECO:0000256" key="4">
    <source>
        <dbReference type="ARBA" id="ARBA00022603"/>
    </source>
</evidence>
<dbReference type="GO" id="GO:0032259">
    <property type="term" value="P:methylation"/>
    <property type="evidence" value="ECO:0007669"/>
    <property type="project" value="UniProtKB-KW"/>
</dbReference>
<comment type="function">
    <text evidence="1 10">Catalyzes the transfer of a methyl group from 5-methyltetrahydrofolate to homocysteine resulting in methionine formation.</text>
</comment>
<dbReference type="InterPro" id="IPR038071">
    <property type="entry name" value="UROD/MetE-like_sf"/>
</dbReference>
<evidence type="ECO:0000259" key="11">
    <source>
        <dbReference type="Pfam" id="PF01717"/>
    </source>
</evidence>
<comment type="similarity">
    <text evidence="3 10">Belongs to the vitamin-B12 independent methionine synthase family.</text>
</comment>
<evidence type="ECO:0000256" key="7">
    <source>
        <dbReference type="ARBA" id="ARBA00022723"/>
    </source>
</evidence>
<keyword evidence="14" id="KW-1185">Reference proteome</keyword>
<dbReference type="GO" id="GO:0003871">
    <property type="term" value="F:5-methyltetrahydropteroyltriglutamate-homocysteine S-methyltransferase activity"/>
    <property type="evidence" value="ECO:0007669"/>
    <property type="project" value="UniProtKB-EC"/>
</dbReference>
<reference evidence="13 14" key="1">
    <citation type="submission" date="2022-10" db="EMBL/GenBank/DDBJ databases">
        <title>Xanthomonas sp. H13-6.</title>
        <authorList>
            <person name="Liu X."/>
            <person name="Deng Z."/>
            <person name="Jiang Y."/>
            <person name="Yu T."/>
            <person name="Ai J."/>
        </authorList>
    </citation>
    <scope>NUCLEOTIDE SEQUENCE [LARGE SCALE GENOMIC DNA]</scope>
    <source>
        <strain evidence="13 14">H13-6</strain>
    </source>
</reference>
<feature type="binding site" evidence="10">
    <location>
        <position position="670"/>
    </location>
    <ligand>
        <name>Zn(2+)</name>
        <dbReference type="ChEBI" id="CHEBI:29105"/>
        <note>catalytic</note>
    </ligand>
</feature>
<organism evidence="13 14">
    <name type="scientific">Xanthomonas chitinilytica</name>
    <dbReference type="NCBI Taxonomy" id="2989819"/>
    <lineage>
        <taxon>Bacteria</taxon>
        <taxon>Pseudomonadati</taxon>
        <taxon>Pseudomonadota</taxon>
        <taxon>Gammaproteobacteria</taxon>
        <taxon>Lysobacterales</taxon>
        <taxon>Lysobacteraceae</taxon>
        <taxon>Xanthomonas</taxon>
    </lineage>
</organism>
<evidence type="ECO:0000256" key="1">
    <source>
        <dbReference type="ARBA" id="ARBA00002777"/>
    </source>
</evidence>
<feature type="binding site" evidence="10">
    <location>
        <position position="731"/>
    </location>
    <ligand>
        <name>Zn(2+)</name>
        <dbReference type="ChEBI" id="CHEBI:29105"/>
        <note>catalytic</note>
    </ligand>
</feature>
<feature type="binding site" evidence="10">
    <location>
        <position position="489"/>
    </location>
    <ligand>
        <name>L-methionine</name>
        <dbReference type="ChEBI" id="CHEBI:57844"/>
    </ligand>
</feature>
<keyword evidence="8 10" id="KW-0862">Zinc</keyword>
<protein>
    <recommendedName>
        <fullName evidence="10">5-methyltetrahydropteroyltriglutamate--homocysteine methyltransferase</fullName>
        <ecNumber evidence="10">2.1.1.14</ecNumber>
    </recommendedName>
    <alternativeName>
        <fullName evidence="10">Cobalamin-independent methionine synthase</fullName>
    </alternativeName>
    <alternativeName>
        <fullName evidence="10">Methionine synthase, vitamin-B12 independent isozyme</fullName>
    </alternativeName>
</protein>
<feature type="binding site" evidence="10">
    <location>
        <begin position="436"/>
        <end position="438"/>
    </location>
    <ligand>
        <name>L-homocysteine</name>
        <dbReference type="ChEBI" id="CHEBI:58199"/>
    </ligand>
</feature>
<evidence type="ECO:0000256" key="10">
    <source>
        <dbReference type="HAMAP-Rule" id="MF_00172"/>
    </source>
</evidence>
<feature type="binding site" evidence="10">
    <location>
        <position position="116"/>
    </location>
    <ligand>
        <name>5-methyltetrahydropteroyltri-L-glutamate</name>
        <dbReference type="ChEBI" id="CHEBI:58207"/>
    </ligand>
</feature>
<keyword evidence="9 10" id="KW-0486">Methionine biosynthesis</keyword>
<dbReference type="CDD" id="cd03312">
    <property type="entry name" value="CIMS_N_terminal_like"/>
    <property type="match status" value="1"/>
</dbReference>
<evidence type="ECO:0000256" key="3">
    <source>
        <dbReference type="ARBA" id="ARBA00009553"/>
    </source>
</evidence>
<dbReference type="Pfam" id="PF01717">
    <property type="entry name" value="Meth_synt_2"/>
    <property type="match status" value="1"/>
</dbReference>
<dbReference type="NCBIfam" id="NF003556">
    <property type="entry name" value="PRK05222.1"/>
    <property type="match status" value="1"/>
</dbReference>
<feature type="binding site" evidence="10">
    <location>
        <position position="566"/>
    </location>
    <ligand>
        <name>5-methyltetrahydropteroyltri-L-glutamate</name>
        <dbReference type="ChEBI" id="CHEBI:58207"/>
    </ligand>
</feature>
<keyword evidence="5 10" id="KW-0028">Amino-acid biosynthesis</keyword>
<dbReference type="EMBL" id="JAPCHY010000007">
    <property type="protein sequence ID" value="MCW4472816.1"/>
    <property type="molecule type" value="Genomic_DNA"/>
</dbReference>
<dbReference type="PANTHER" id="PTHR30519">
    <property type="entry name" value="5-METHYLTETRAHYDROPTEROYLTRIGLUTAMATE--HOMOCYSTEINE METHYLTRANSFERASE"/>
    <property type="match status" value="1"/>
</dbReference>
<comment type="pathway">
    <text evidence="2 10">Amino-acid biosynthesis; L-methionine biosynthesis via de novo pathway; L-methionine from L-homocysteine (MetE route): step 1/1.</text>
</comment>
<keyword evidence="4 10" id="KW-0489">Methyltransferase</keyword>
<feature type="binding site" evidence="10">
    <location>
        <begin position="16"/>
        <end position="19"/>
    </location>
    <ligand>
        <name>5-methyltetrahydropteroyltri-L-glutamate</name>
        <dbReference type="ChEBI" id="CHEBI:58207"/>
    </ligand>
</feature>
<feature type="binding site" evidence="10">
    <location>
        <position position="646"/>
    </location>
    <ligand>
        <name>Zn(2+)</name>
        <dbReference type="ChEBI" id="CHEBI:29105"/>
        <note>catalytic</note>
    </ligand>
</feature>
<accession>A0ABT3JWG0</accession>
<evidence type="ECO:0000313" key="14">
    <source>
        <dbReference type="Proteomes" id="UP001209922"/>
    </source>
</evidence>
<dbReference type="NCBIfam" id="TIGR01371">
    <property type="entry name" value="met_syn_B12ind"/>
    <property type="match status" value="1"/>
</dbReference>
<dbReference type="Gene3D" id="3.20.20.210">
    <property type="match status" value="2"/>
</dbReference>
<dbReference type="InterPro" id="IPR006276">
    <property type="entry name" value="Cobalamin-indep_Met_synthase"/>
</dbReference>
<keyword evidence="10" id="KW-0677">Repeat</keyword>
<keyword evidence="7 10" id="KW-0479">Metal-binding</keyword>
<feature type="binding site" evidence="10">
    <location>
        <position position="648"/>
    </location>
    <ligand>
        <name>Zn(2+)</name>
        <dbReference type="ChEBI" id="CHEBI:29105"/>
        <note>catalytic</note>
    </ligand>
</feature>
<feature type="binding site" evidence="10">
    <location>
        <position position="610"/>
    </location>
    <ligand>
        <name>5-methyltetrahydropteroyltri-L-glutamate</name>
        <dbReference type="ChEBI" id="CHEBI:58207"/>
    </ligand>
</feature>
<feature type="active site" description="Proton donor" evidence="10">
    <location>
        <position position="699"/>
    </location>
</feature>
<dbReference type="Pfam" id="PF08267">
    <property type="entry name" value="Meth_synt_1"/>
    <property type="match status" value="1"/>
</dbReference>
<feature type="binding site" evidence="10">
    <location>
        <begin position="436"/>
        <end position="438"/>
    </location>
    <ligand>
        <name>L-methionine</name>
        <dbReference type="ChEBI" id="CHEBI:57844"/>
    </ligand>
</feature>